<dbReference type="InterPro" id="IPR007474">
    <property type="entry name" value="ApaG_domain"/>
</dbReference>
<dbReference type="InterPro" id="IPR036767">
    <property type="entry name" value="ApaG_sf"/>
</dbReference>
<dbReference type="PANTHER" id="PTHR47191">
    <property type="entry name" value="OS05G0170800 PROTEIN"/>
    <property type="match status" value="1"/>
</dbReference>
<dbReference type="HAMAP" id="MF_00791">
    <property type="entry name" value="ApaG"/>
    <property type="match status" value="1"/>
</dbReference>
<accession>A0A7V7GUP7</accession>
<evidence type="ECO:0000313" key="4">
    <source>
        <dbReference type="EMBL" id="KAA0695231.1"/>
    </source>
</evidence>
<dbReference type="InterPro" id="IPR023065">
    <property type="entry name" value="Uncharacterised_ApaG"/>
</dbReference>
<protein>
    <recommendedName>
        <fullName evidence="1 2">Protein ApaG</fullName>
    </recommendedName>
</protein>
<comment type="caution">
    <text evidence="4">The sequence shown here is derived from an EMBL/GenBank/DDBJ whole genome shotgun (WGS) entry which is preliminary data.</text>
</comment>
<feature type="domain" description="ApaG" evidence="3">
    <location>
        <begin position="3"/>
        <end position="127"/>
    </location>
</feature>
<proteinExistence type="inferred from homology"/>
<dbReference type="PROSITE" id="PS51087">
    <property type="entry name" value="APAG"/>
    <property type="match status" value="1"/>
</dbReference>
<dbReference type="AlphaFoldDB" id="A0A7V7GUP7"/>
<dbReference type="RefSeq" id="WP_149332588.1">
    <property type="nucleotide sequence ID" value="NZ_QOVF01000002.1"/>
</dbReference>
<dbReference type="Pfam" id="PF04379">
    <property type="entry name" value="DUF525"/>
    <property type="match status" value="1"/>
</dbReference>
<evidence type="ECO:0000256" key="1">
    <source>
        <dbReference type="ARBA" id="ARBA00017693"/>
    </source>
</evidence>
<evidence type="ECO:0000256" key="2">
    <source>
        <dbReference type="HAMAP-Rule" id="MF_00791"/>
    </source>
</evidence>
<dbReference type="EMBL" id="QOVF01000002">
    <property type="protein sequence ID" value="KAA0695231.1"/>
    <property type="molecule type" value="Genomic_DNA"/>
</dbReference>
<evidence type="ECO:0000259" key="3">
    <source>
        <dbReference type="PROSITE" id="PS51087"/>
    </source>
</evidence>
<sequence length="127" mass="13784">MSTHTAYAIEIKVESRYLREQSDPSASRYAFAYTIHIKNTGAIAAQLIDRHWKIIDGNGELKEVQGPGVVGEQPLLEPGASFSYTSGCLLETPVGTMEGSYGMRAKDGHTFAAPIALFRLAKPNALN</sequence>
<dbReference type="Proteomes" id="UP000463138">
    <property type="component" value="Unassembled WGS sequence"/>
</dbReference>
<name>A0A7V7GUP7_9GAMM</name>
<organism evidence="4 5">
    <name type="scientific">Halopseudomonas laoshanensis</name>
    <dbReference type="NCBI Taxonomy" id="2268758"/>
    <lineage>
        <taxon>Bacteria</taxon>
        <taxon>Pseudomonadati</taxon>
        <taxon>Pseudomonadota</taxon>
        <taxon>Gammaproteobacteria</taxon>
        <taxon>Pseudomonadales</taxon>
        <taxon>Pseudomonadaceae</taxon>
        <taxon>Halopseudomonas</taxon>
    </lineage>
</organism>
<dbReference type="SUPFAM" id="SSF110069">
    <property type="entry name" value="ApaG-like"/>
    <property type="match status" value="1"/>
</dbReference>
<dbReference type="NCBIfam" id="NF003967">
    <property type="entry name" value="PRK05461.1"/>
    <property type="match status" value="1"/>
</dbReference>
<dbReference type="Gene3D" id="2.60.40.1470">
    <property type="entry name" value="ApaG domain"/>
    <property type="match status" value="1"/>
</dbReference>
<evidence type="ECO:0000313" key="5">
    <source>
        <dbReference type="Proteomes" id="UP000463138"/>
    </source>
</evidence>
<dbReference type="OrthoDB" id="9795226at2"/>
<dbReference type="InterPro" id="IPR050718">
    <property type="entry name" value="ApaG-like"/>
</dbReference>
<gene>
    <name evidence="2" type="primary">apaG</name>
    <name evidence="4" type="ORF">DT594_10375</name>
</gene>
<keyword evidence="5" id="KW-1185">Reference proteome</keyword>
<reference evidence="4 5" key="1">
    <citation type="submission" date="2018-07" db="EMBL/GenBank/DDBJ databases">
        <title>Pseudomonas laoshanensis sp. nov., isolated from soil.</title>
        <authorList>
            <person name="Sun J."/>
            <person name="Yu L."/>
            <person name="Wang M."/>
            <person name="Zhang C."/>
        </authorList>
    </citation>
    <scope>NUCLEOTIDE SEQUENCE [LARGE SCALE GENOMIC DNA]</scope>
    <source>
        <strain evidence="4 5">Y22</strain>
    </source>
</reference>
<dbReference type="PANTHER" id="PTHR47191:SF2">
    <property type="entry name" value="OS05G0170800 PROTEIN"/>
    <property type="match status" value="1"/>
</dbReference>